<dbReference type="CDD" id="cd00303">
    <property type="entry name" value="retropepsin_like"/>
    <property type="match status" value="1"/>
</dbReference>
<dbReference type="GO" id="GO:0004190">
    <property type="term" value="F:aspartic-type endopeptidase activity"/>
    <property type="evidence" value="ECO:0007669"/>
    <property type="project" value="InterPro"/>
</dbReference>
<evidence type="ECO:0000313" key="2">
    <source>
        <dbReference type="EMBL" id="GAV86743.1"/>
    </source>
</evidence>
<dbReference type="InterPro" id="IPR021109">
    <property type="entry name" value="Peptidase_aspartic_dom_sf"/>
</dbReference>
<dbReference type="Gene3D" id="2.40.70.10">
    <property type="entry name" value="Acid Proteases"/>
    <property type="match status" value="1"/>
</dbReference>
<dbReference type="GO" id="GO:0006508">
    <property type="term" value="P:proteolysis"/>
    <property type="evidence" value="ECO:0007669"/>
    <property type="project" value="InterPro"/>
</dbReference>
<dbReference type="InterPro" id="IPR000588">
    <property type="entry name" value="Pept_A3A"/>
</dbReference>
<reference evidence="3" key="1">
    <citation type="submission" date="2016-04" db="EMBL/GenBank/DDBJ databases">
        <title>Cephalotus genome sequencing.</title>
        <authorList>
            <person name="Fukushima K."/>
            <person name="Hasebe M."/>
            <person name="Fang X."/>
        </authorList>
    </citation>
    <scope>NUCLEOTIDE SEQUENCE [LARGE SCALE GENOMIC DNA]</scope>
    <source>
        <strain evidence="3">cv. St1</strain>
    </source>
</reference>
<dbReference type="Proteomes" id="UP000187406">
    <property type="component" value="Unassembled WGS sequence"/>
</dbReference>
<accession>A0A1Q3D370</accession>
<dbReference type="Pfam" id="PF02160">
    <property type="entry name" value="Peptidase_A3"/>
    <property type="match status" value="1"/>
</dbReference>
<dbReference type="EMBL" id="BDDD01004035">
    <property type="protein sequence ID" value="GAV86743.1"/>
    <property type="molecule type" value="Genomic_DNA"/>
</dbReference>
<organism evidence="2 3">
    <name type="scientific">Cephalotus follicularis</name>
    <name type="common">Albany pitcher plant</name>
    <dbReference type="NCBI Taxonomy" id="3775"/>
    <lineage>
        <taxon>Eukaryota</taxon>
        <taxon>Viridiplantae</taxon>
        <taxon>Streptophyta</taxon>
        <taxon>Embryophyta</taxon>
        <taxon>Tracheophyta</taxon>
        <taxon>Spermatophyta</taxon>
        <taxon>Magnoliopsida</taxon>
        <taxon>eudicotyledons</taxon>
        <taxon>Gunneridae</taxon>
        <taxon>Pentapetalae</taxon>
        <taxon>rosids</taxon>
        <taxon>fabids</taxon>
        <taxon>Oxalidales</taxon>
        <taxon>Cephalotaceae</taxon>
        <taxon>Cephalotus</taxon>
    </lineage>
</organism>
<proteinExistence type="predicted"/>
<dbReference type="InParanoid" id="A0A1Q3D370"/>
<keyword evidence="3" id="KW-1185">Reference proteome</keyword>
<evidence type="ECO:0000313" key="3">
    <source>
        <dbReference type="Proteomes" id="UP000187406"/>
    </source>
</evidence>
<protein>
    <submittedName>
        <fullName evidence="2">Peptidase_A3 domain-containing protein</fullName>
    </submittedName>
</protein>
<gene>
    <name evidence="2" type="ORF">CFOL_v3_30169</name>
</gene>
<dbReference type="OrthoDB" id="1746660at2759"/>
<name>A0A1Q3D370_CEPFO</name>
<dbReference type="AlphaFoldDB" id="A0A1Q3D370"/>
<feature type="domain" description="Peptidase A3A" evidence="1">
    <location>
        <begin position="92"/>
        <end position="168"/>
    </location>
</feature>
<comment type="caution">
    <text evidence="2">The sequence shown here is derived from an EMBL/GenBank/DDBJ whole genome shotgun (WGS) entry which is preliminary data.</text>
</comment>
<evidence type="ECO:0000259" key="1">
    <source>
        <dbReference type="Pfam" id="PF02160"/>
    </source>
</evidence>
<sequence length="186" mass="20859">MSQAELKTRRENGLCYNCEEKFHMGHECKPQFSLFIGEYDDEEEDGELPYYETAGIQSSKDVFDPALEISVNALSRQLGTNSLRLTCTHLKRSVLVLVDTGSTLNFVKPDITKNLKLHITPYQPFKVKIGNGQSIWCSSKCLGVNLALQGQLFIIDLLSLKYMGLILFLEFNGYPSLVPSSVIIST</sequence>